<dbReference type="RefSeq" id="WP_008587091.1">
    <property type="nucleotide sequence ID" value="NZ_FNOS01000004.1"/>
</dbReference>
<comment type="caution">
    <text evidence="2">The sequence shown here is derived from an EMBL/GenBank/DDBJ whole genome shotgun (WGS) entry which is preliminary data.</text>
</comment>
<dbReference type="Proteomes" id="UP000198647">
    <property type="component" value="Unassembled WGS sequence"/>
</dbReference>
<accession>A0A1H3G589</accession>
<organism evidence="2 3">
    <name type="scientific">Salimicrobium album</name>
    <dbReference type="NCBI Taxonomy" id="50717"/>
    <lineage>
        <taxon>Bacteria</taxon>
        <taxon>Bacillati</taxon>
        <taxon>Bacillota</taxon>
        <taxon>Bacilli</taxon>
        <taxon>Bacillales</taxon>
        <taxon>Bacillaceae</taxon>
        <taxon>Salimicrobium</taxon>
    </lineage>
</organism>
<sequence>MDSVESLIKKEGRNQCLSGIALMLAGAGILMFFLIGKGGTGLMLIYGIPALGVGLYFFQAGWKDLTKVDGAAELKMTRDPVAFPEVPRTMYLGTGAGRDARFFDMDGNAMGDITDKKTSMGRVAELLLLSPASANFPLPRVYQVKEEGEVLYELEKKGFSLRSKAYVKGHEDTYVGLMKAKKDKESKQMVFSYQKKDETLYYTSGDPYIGKYYVKDSRDRTLLTLKNGAIPVGAPDKLQRMNGSVIEWETTENIPYTLLLFIFFLSHTEQ</sequence>
<evidence type="ECO:0000256" key="1">
    <source>
        <dbReference type="SAM" id="Phobius"/>
    </source>
</evidence>
<feature type="transmembrane region" description="Helical" evidence="1">
    <location>
        <begin position="16"/>
        <end position="35"/>
    </location>
</feature>
<name>A0A1H3G589_9BACI</name>
<evidence type="ECO:0000313" key="2">
    <source>
        <dbReference type="EMBL" id="SDX98502.1"/>
    </source>
</evidence>
<dbReference type="EMBL" id="FNOS01000004">
    <property type="protein sequence ID" value="SDX98502.1"/>
    <property type="molecule type" value="Genomic_DNA"/>
</dbReference>
<feature type="transmembrane region" description="Helical" evidence="1">
    <location>
        <begin position="41"/>
        <end position="58"/>
    </location>
</feature>
<gene>
    <name evidence="2" type="ORF">SAMN04488081_1812</name>
</gene>
<keyword evidence="1" id="KW-1133">Transmembrane helix</keyword>
<proteinExistence type="predicted"/>
<keyword evidence="1" id="KW-0472">Membrane</keyword>
<keyword evidence="1" id="KW-0812">Transmembrane</keyword>
<evidence type="ECO:0000313" key="3">
    <source>
        <dbReference type="Proteomes" id="UP000198647"/>
    </source>
</evidence>
<protein>
    <submittedName>
        <fullName evidence="2">Uncharacterized protein</fullName>
    </submittedName>
</protein>
<reference evidence="2 3" key="1">
    <citation type="submission" date="2016-10" db="EMBL/GenBank/DDBJ databases">
        <authorList>
            <person name="Varghese N."/>
            <person name="Submissions S."/>
        </authorList>
    </citation>
    <scope>NUCLEOTIDE SEQUENCE [LARGE SCALE GENOMIC DNA]</scope>
    <source>
        <strain evidence="2 3">DSM 20748</strain>
    </source>
</reference>
<keyword evidence="3" id="KW-1185">Reference proteome</keyword>